<dbReference type="Proteomes" id="UP000192527">
    <property type="component" value="Chromosome"/>
</dbReference>
<dbReference type="InterPro" id="IPR006094">
    <property type="entry name" value="Oxid_FAD_bind_N"/>
</dbReference>
<dbReference type="AlphaFoldDB" id="A0A1W5ZZ49"/>
<dbReference type="STRING" id="402384.HM131_17610"/>
<evidence type="ECO:0000256" key="3">
    <source>
        <dbReference type="ARBA" id="ARBA00023002"/>
    </source>
</evidence>
<dbReference type="OrthoDB" id="9767256at2"/>
<feature type="domain" description="FAD-binding PCMH-type" evidence="4">
    <location>
        <begin position="17"/>
        <end position="196"/>
    </location>
</feature>
<dbReference type="GO" id="GO:0071949">
    <property type="term" value="F:FAD binding"/>
    <property type="evidence" value="ECO:0007669"/>
    <property type="project" value="InterPro"/>
</dbReference>
<dbReference type="PANTHER" id="PTHR11748:SF103">
    <property type="entry name" value="GLYCOLATE OXIDASE SUBUNIT GLCE"/>
    <property type="match status" value="1"/>
</dbReference>
<accession>A0A1W5ZZ49</accession>
<dbReference type="RefSeq" id="WP_085030999.1">
    <property type="nucleotide sequence ID" value="NZ_CP020772.1"/>
</dbReference>
<organism evidence="5 6">
    <name type="scientific">Halobacillus mangrovi</name>
    <dbReference type="NCBI Taxonomy" id="402384"/>
    <lineage>
        <taxon>Bacteria</taxon>
        <taxon>Bacillati</taxon>
        <taxon>Bacillota</taxon>
        <taxon>Bacilli</taxon>
        <taxon>Bacillales</taxon>
        <taxon>Bacillaceae</taxon>
        <taxon>Halobacillus</taxon>
    </lineage>
</organism>
<dbReference type="SUPFAM" id="SSF55103">
    <property type="entry name" value="FAD-linked oxidases, C-terminal domain"/>
    <property type="match status" value="1"/>
</dbReference>
<dbReference type="InterPro" id="IPR016169">
    <property type="entry name" value="FAD-bd_PCMH_sub2"/>
</dbReference>
<evidence type="ECO:0000313" key="6">
    <source>
        <dbReference type="Proteomes" id="UP000192527"/>
    </source>
</evidence>
<keyword evidence="3" id="KW-0560">Oxidoreductase</keyword>
<keyword evidence="2" id="KW-0274">FAD</keyword>
<evidence type="ECO:0000256" key="2">
    <source>
        <dbReference type="ARBA" id="ARBA00022827"/>
    </source>
</evidence>
<dbReference type="InterPro" id="IPR016166">
    <property type="entry name" value="FAD-bd_PCMH"/>
</dbReference>
<reference evidence="5 6" key="1">
    <citation type="submission" date="2017-04" db="EMBL/GenBank/DDBJ databases">
        <title>The whole genome sequencing and assembly of Halobacillus mangrovi strain.</title>
        <authorList>
            <person name="Lee S.-J."/>
            <person name="Park M.-K."/>
            <person name="Kim J.-Y."/>
            <person name="Lee Y.-J."/>
            <person name="Yi H."/>
            <person name="Bahn Y.-S."/>
            <person name="Kim J.F."/>
            <person name="Lee D.-W."/>
        </authorList>
    </citation>
    <scope>NUCLEOTIDE SEQUENCE [LARGE SCALE GENOMIC DNA]</scope>
    <source>
        <strain evidence="5 6">KTB 131</strain>
    </source>
</reference>
<evidence type="ECO:0000313" key="5">
    <source>
        <dbReference type="EMBL" id="ARI78540.1"/>
    </source>
</evidence>
<dbReference type="EMBL" id="CP020772">
    <property type="protein sequence ID" value="ARI78540.1"/>
    <property type="molecule type" value="Genomic_DNA"/>
</dbReference>
<dbReference type="InterPro" id="IPR016164">
    <property type="entry name" value="FAD-linked_Oxase-like_C"/>
</dbReference>
<dbReference type="GO" id="GO:0016491">
    <property type="term" value="F:oxidoreductase activity"/>
    <property type="evidence" value="ECO:0007669"/>
    <property type="project" value="UniProtKB-KW"/>
</dbReference>
<dbReference type="SUPFAM" id="SSF56176">
    <property type="entry name" value="FAD-binding/transporter-associated domain-like"/>
    <property type="match status" value="1"/>
</dbReference>
<keyword evidence="6" id="KW-1185">Reference proteome</keyword>
<proteinExistence type="predicted"/>
<name>A0A1W5ZZ49_9BACI</name>
<dbReference type="PROSITE" id="PS51387">
    <property type="entry name" value="FAD_PCMH"/>
    <property type="match status" value="1"/>
</dbReference>
<dbReference type="KEGG" id="hmn:HM131_17610"/>
<dbReference type="Gene3D" id="3.30.465.10">
    <property type="match status" value="1"/>
</dbReference>
<dbReference type="InterPro" id="IPR036318">
    <property type="entry name" value="FAD-bd_PCMH-like_sf"/>
</dbReference>
<evidence type="ECO:0000259" key="4">
    <source>
        <dbReference type="PROSITE" id="PS51387"/>
    </source>
</evidence>
<dbReference type="Pfam" id="PF01565">
    <property type="entry name" value="FAD_binding_4"/>
    <property type="match status" value="1"/>
</dbReference>
<dbReference type="PANTHER" id="PTHR11748">
    <property type="entry name" value="D-LACTATE DEHYDROGENASE"/>
    <property type="match status" value="1"/>
</dbReference>
<keyword evidence="1" id="KW-0285">Flavoprotein</keyword>
<gene>
    <name evidence="5" type="ORF">HM131_17610</name>
</gene>
<protein>
    <submittedName>
        <fullName evidence="5">FAD-binding oxidoreductase</fullName>
    </submittedName>
</protein>
<evidence type="ECO:0000256" key="1">
    <source>
        <dbReference type="ARBA" id="ARBA00022630"/>
    </source>
</evidence>
<sequence length="427" mass="47366">MNMKGISEQDVSLKDKFANKGAKVLKPTTEAEISEIVREADEENINLTIESGGTKRGYGGVKTAYDWTLSLSDYKGVVEHNVGDMTVTVRAGTTITELQNFLRQHNQMVSIDPDWPDQATIGGVIASNESGCKRLKYGSARDLVIGLRVVYPNGEIIRTGAKVVKNVAGYDMNKLFIGAMGTLGVITEITMKLRPIPKYESLLQVSVPEEKMDELKTLAVAIQDSVIEPVSLELVNPNLSKKLTGREEYMLLVAFEDVEKSVRYQEEWVENHKSESAFIQVIRQDKAREFWRTFSTLAPNSLTDGQTGSIQAILKIGSKNMDVFQIMKDSGTITSSVSIEAHGGMGHGISQYTLAGEEAEVLEAIRVLRKIAESKKGYAIGKHLPYKLRKEIDAWGEKTSSFFLFEGIKQKVDPRNTLNHQRFIGGI</sequence>